<dbReference type="Pfam" id="PF00300">
    <property type="entry name" value="His_Phos_1"/>
    <property type="match status" value="1"/>
</dbReference>
<proteinExistence type="predicted"/>
<sequence length="184" mass="19820">MKTIGLLRHAKSEEHVPAGRDFDRGLNAKGERAALAIGRHIHAHGPVFERIIASPAARVRATLDIVRQAIGDAAPQVIEDRQLYLATAETIAEVAAEHGGGVDKMLIVAHEPGLADFVLSHVPHENGNSLRETVAEKYPTGAFAVLNFDIEDWSQLAAAQGRLCTVTRPRDLDVSLGPEFADQA</sequence>
<dbReference type="RefSeq" id="WP_311339598.1">
    <property type="nucleotide sequence ID" value="NZ_JAVRHS010000001.1"/>
</dbReference>
<name>A0ABU2ZEM0_9SPHN</name>
<dbReference type="Gene3D" id="3.40.50.1240">
    <property type="entry name" value="Phosphoglycerate mutase-like"/>
    <property type="match status" value="1"/>
</dbReference>
<reference evidence="1 2" key="1">
    <citation type="submission" date="2023-09" db="EMBL/GenBank/DDBJ databases">
        <authorList>
            <person name="Rey-Velasco X."/>
        </authorList>
    </citation>
    <scope>NUCLEOTIDE SEQUENCE [LARGE SCALE GENOMIC DNA]</scope>
    <source>
        <strain evidence="1 2">F390</strain>
    </source>
</reference>
<dbReference type="InterPro" id="IPR013078">
    <property type="entry name" value="His_Pase_superF_clade-1"/>
</dbReference>
<dbReference type="Proteomes" id="UP001259803">
    <property type="component" value="Unassembled WGS sequence"/>
</dbReference>
<accession>A0ABU2ZEM0</accession>
<dbReference type="CDD" id="cd07067">
    <property type="entry name" value="HP_PGM_like"/>
    <property type="match status" value="1"/>
</dbReference>
<gene>
    <name evidence="1" type="ORF">RM533_02495</name>
</gene>
<comment type="caution">
    <text evidence="1">The sequence shown here is derived from an EMBL/GenBank/DDBJ whole genome shotgun (WGS) entry which is preliminary data.</text>
</comment>
<dbReference type="SUPFAM" id="SSF53254">
    <property type="entry name" value="Phosphoglycerate mutase-like"/>
    <property type="match status" value="1"/>
</dbReference>
<protein>
    <submittedName>
        <fullName evidence="1">Histidine phosphatase family protein</fullName>
    </submittedName>
</protein>
<evidence type="ECO:0000313" key="1">
    <source>
        <dbReference type="EMBL" id="MDT0575051.1"/>
    </source>
</evidence>
<dbReference type="EMBL" id="JAVRHS010000001">
    <property type="protein sequence ID" value="MDT0575051.1"/>
    <property type="molecule type" value="Genomic_DNA"/>
</dbReference>
<keyword evidence="2" id="KW-1185">Reference proteome</keyword>
<evidence type="ECO:0000313" key="2">
    <source>
        <dbReference type="Proteomes" id="UP001259803"/>
    </source>
</evidence>
<organism evidence="1 2">
    <name type="scientific">Croceicoccus esteveae</name>
    <dbReference type="NCBI Taxonomy" id="3075597"/>
    <lineage>
        <taxon>Bacteria</taxon>
        <taxon>Pseudomonadati</taxon>
        <taxon>Pseudomonadota</taxon>
        <taxon>Alphaproteobacteria</taxon>
        <taxon>Sphingomonadales</taxon>
        <taxon>Erythrobacteraceae</taxon>
        <taxon>Croceicoccus</taxon>
    </lineage>
</organism>
<dbReference type="InterPro" id="IPR029033">
    <property type="entry name" value="His_PPase_superfam"/>
</dbReference>